<name>A0A8S1QDM4_9CILI</name>
<dbReference type="OrthoDB" id="299560at2759"/>
<proteinExistence type="predicted"/>
<keyword evidence="2" id="KW-1185">Reference proteome</keyword>
<organism evidence="1 2">
    <name type="scientific">Paramecium sonneborni</name>
    <dbReference type="NCBI Taxonomy" id="65129"/>
    <lineage>
        <taxon>Eukaryota</taxon>
        <taxon>Sar</taxon>
        <taxon>Alveolata</taxon>
        <taxon>Ciliophora</taxon>
        <taxon>Intramacronucleata</taxon>
        <taxon>Oligohymenophorea</taxon>
        <taxon>Peniculida</taxon>
        <taxon>Parameciidae</taxon>
        <taxon>Paramecium</taxon>
    </lineage>
</organism>
<accession>A0A8S1QDM4</accession>
<sequence length="256" mass="30283">MNKRTIIEDLNGLNVSRLLMQIKEVTQDELYEDMTQLKTRALGLLKEYQSSLQQKENIRQLSQQIRKDVTNISNDYSQIIEKMNKSIDYIFKSIERSPIYVLVSFLIKFEPSGISMAYTSIIDVNCRISFIKDQIQQNQTDKKYSQLVIIERVDALQEALNLYKIEKIRFIIKKQNIIMTQCQYDTADLYQIVRKKLQNQSIIEDKDIKRRFFDLALKIKSELPINHPSKKVLVSILYENGQNIDVSEWYDWILNL</sequence>
<reference evidence="1" key="1">
    <citation type="submission" date="2021-01" db="EMBL/GenBank/DDBJ databases">
        <authorList>
            <consortium name="Genoscope - CEA"/>
            <person name="William W."/>
        </authorList>
    </citation>
    <scope>NUCLEOTIDE SEQUENCE</scope>
</reference>
<protein>
    <submittedName>
        <fullName evidence="1">Uncharacterized protein</fullName>
    </submittedName>
</protein>
<evidence type="ECO:0000313" key="1">
    <source>
        <dbReference type="EMBL" id="CAD8113061.1"/>
    </source>
</evidence>
<gene>
    <name evidence="1" type="ORF">PSON_ATCC_30995.1.T1020092</name>
</gene>
<evidence type="ECO:0000313" key="2">
    <source>
        <dbReference type="Proteomes" id="UP000692954"/>
    </source>
</evidence>
<dbReference type="AlphaFoldDB" id="A0A8S1QDM4"/>
<dbReference type="Proteomes" id="UP000692954">
    <property type="component" value="Unassembled WGS sequence"/>
</dbReference>
<comment type="caution">
    <text evidence="1">The sequence shown here is derived from an EMBL/GenBank/DDBJ whole genome shotgun (WGS) entry which is preliminary data.</text>
</comment>
<dbReference type="EMBL" id="CAJJDN010000102">
    <property type="protein sequence ID" value="CAD8113061.1"/>
    <property type="molecule type" value="Genomic_DNA"/>
</dbReference>